<dbReference type="InParanoid" id="G4TW30"/>
<dbReference type="Proteomes" id="UP000007148">
    <property type="component" value="Unassembled WGS sequence"/>
</dbReference>
<evidence type="ECO:0008006" key="3">
    <source>
        <dbReference type="Google" id="ProtNLM"/>
    </source>
</evidence>
<evidence type="ECO:0000313" key="1">
    <source>
        <dbReference type="EMBL" id="CCA75523.1"/>
    </source>
</evidence>
<protein>
    <recommendedName>
        <fullName evidence="3">F-box domain-containing protein</fullName>
    </recommendedName>
</protein>
<dbReference type="HOGENOM" id="CLU_727842_0_0_1"/>
<gene>
    <name evidence="1" type="ORF">PIIN_09506</name>
</gene>
<proteinExistence type="predicted"/>
<organism evidence="1 2">
    <name type="scientific">Serendipita indica (strain DSM 11827)</name>
    <name type="common">Root endophyte fungus</name>
    <name type="synonym">Piriformospora indica</name>
    <dbReference type="NCBI Taxonomy" id="1109443"/>
    <lineage>
        <taxon>Eukaryota</taxon>
        <taxon>Fungi</taxon>
        <taxon>Dikarya</taxon>
        <taxon>Basidiomycota</taxon>
        <taxon>Agaricomycotina</taxon>
        <taxon>Agaricomycetes</taxon>
        <taxon>Sebacinales</taxon>
        <taxon>Serendipitaceae</taxon>
        <taxon>Serendipita</taxon>
    </lineage>
</organism>
<sequence>MPRAIQKFVRNLRKTLRRKRRNLLSGSSTSDLRLPRNEKLPFEILGKIMQILVDDVNHSEDPNAMDRIRLVLIRMGSHRVTFWLQYVRTRLRRSGAAPFLEISLLDSADRPWWPLFPDRGYYYSVFCEMLDVLVGEEGEVAARWKRFTYHGLSIPEQTPEWLGENIEHLLSFSTPHLELVEIVDLQSSSPKPLLPWTPSLKSLTWRNNDLHTLRGLSMNRPLLLKWVNLSMGSRISPLLYELPQAQNLVLLAIVGYVPWEFPEGSTFPMLLHLLIAGSSFNDRVMQHFSAPNIQTLALCVPPNEMVIVLERSNLSLAKLRQLDLKTISEPAEGLPPTPDIYAIAPNLQRLGVERDSRFLFRIMALARERYAERLAIVARG</sequence>
<evidence type="ECO:0000313" key="2">
    <source>
        <dbReference type="Proteomes" id="UP000007148"/>
    </source>
</evidence>
<accession>G4TW30</accession>
<keyword evidence="2" id="KW-1185">Reference proteome</keyword>
<dbReference type="OrthoDB" id="3235815at2759"/>
<reference evidence="1 2" key="1">
    <citation type="journal article" date="2011" name="PLoS Pathog.">
        <title>Endophytic Life Strategies Decoded by Genome and Transcriptome Analyses of the Mutualistic Root Symbiont Piriformospora indica.</title>
        <authorList>
            <person name="Zuccaro A."/>
            <person name="Lahrmann U."/>
            <person name="Guldener U."/>
            <person name="Langen G."/>
            <person name="Pfiffi S."/>
            <person name="Biedenkopf D."/>
            <person name="Wong P."/>
            <person name="Samans B."/>
            <person name="Grimm C."/>
            <person name="Basiewicz M."/>
            <person name="Murat C."/>
            <person name="Martin F."/>
            <person name="Kogel K.H."/>
        </authorList>
    </citation>
    <scope>NUCLEOTIDE SEQUENCE [LARGE SCALE GENOMIC DNA]</scope>
    <source>
        <strain evidence="1 2">DSM 11827</strain>
    </source>
</reference>
<comment type="caution">
    <text evidence="1">The sequence shown here is derived from an EMBL/GenBank/DDBJ whole genome shotgun (WGS) entry which is preliminary data.</text>
</comment>
<dbReference type="EMBL" id="CAFZ01000465">
    <property type="protein sequence ID" value="CCA75523.1"/>
    <property type="molecule type" value="Genomic_DNA"/>
</dbReference>
<name>G4TW30_SERID</name>
<dbReference type="AlphaFoldDB" id="G4TW30"/>
<dbReference type="SUPFAM" id="SSF52058">
    <property type="entry name" value="L domain-like"/>
    <property type="match status" value="1"/>
</dbReference>